<feature type="domain" description="Radical SAM core" evidence="15">
    <location>
        <begin position="45"/>
        <end position="270"/>
    </location>
</feature>
<comment type="caution">
    <text evidence="16">The sequence shown here is derived from an EMBL/GenBank/DDBJ whole genome shotgun (WGS) entry which is preliminary data.</text>
</comment>
<keyword evidence="4 13" id="KW-0004">4Fe-4S</keyword>
<dbReference type="SMART" id="SM00876">
    <property type="entry name" value="BATS"/>
    <property type="match status" value="1"/>
</dbReference>
<comment type="similarity">
    <text evidence="2 13">Belongs to the radical SAM superfamily. Biotin synthase family.</text>
</comment>
<dbReference type="GO" id="GO:0051537">
    <property type="term" value="F:2 iron, 2 sulfur cluster binding"/>
    <property type="evidence" value="ECO:0007669"/>
    <property type="project" value="UniProtKB-KW"/>
</dbReference>
<proteinExistence type="inferred from homology"/>
<evidence type="ECO:0000256" key="4">
    <source>
        <dbReference type="ARBA" id="ARBA00022485"/>
    </source>
</evidence>
<sequence>MLNEIFKKSLNNIEITADEFNVLVNADLDELISCAERIKLKYMGSAPQTCAIINARSGLCSENCAFCAQSSHFSTGAPVYKYIELERIEAAAKDLAARGVERFSIVTSGLVPDDEEFQKIKESLKIIKKYRLKPDASVGCLSYEKLMELKEVGLDAYHHNLEVARSFFPEICTTHDYETDVETVRESVRAGLYVCSGGIFGLGETWAHRYELAMTLRELGVHSVPMNFLNPIKGTPKEGTSVLGEDEALRILAVYRFLLPDRSIRVCGGRSIVFSERSAEKVLRAGASGIMVGDYLTVKGISMDEDMDFIRKSSE</sequence>
<reference evidence="16 17" key="1">
    <citation type="submission" date="2019-03" db="EMBL/GenBank/DDBJ databases">
        <title>Genomic Encyclopedia of Type Strains, Phase IV (KMG-IV): sequencing the most valuable type-strain genomes for metagenomic binning, comparative biology and taxonomic classification.</title>
        <authorList>
            <person name="Goeker M."/>
        </authorList>
    </citation>
    <scope>NUCLEOTIDE SEQUENCE [LARGE SCALE GENOMIC DNA]</scope>
    <source>
        <strain evidence="16 17">DSM 24984</strain>
    </source>
</reference>
<feature type="binding site" evidence="13 14">
    <location>
        <position position="60"/>
    </location>
    <ligand>
        <name>[4Fe-4S] cluster</name>
        <dbReference type="ChEBI" id="CHEBI:49883"/>
        <note>4Fe-4S-S-AdoMet</note>
    </ligand>
</feature>
<evidence type="ECO:0000259" key="15">
    <source>
        <dbReference type="PROSITE" id="PS51918"/>
    </source>
</evidence>
<dbReference type="InterPro" id="IPR006638">
    <property type="entry name" value="Elp3/MiaA/NifB-like_rSAM"/>
</dbReference>
<evidence type="ECO:0000256" key="2">
    <source>
        <dbReference type="ARBA" id="ARBA00010765"/>
    </source>
</evidence>
<dbReference type="SFLD" id="SFLDG01278">
    <property type="entry name" value="biotin_synthase_like"/>
    <property type="match status" value="1"/>
</dbReference>
<comment type="cofactor">
    <cofactor evidence="13 14">
        <name>[4Fe-4S] cluster</name>
        <dbReference type="ChEBI" id="CHEBI:49883"/>
    </cofactor>
    <text evidence="13 14">Binds 1 [4Fe-4S] cluster. The cluster is coordinated with 3 cysteines and an exchangeable S-adenosyl-L-methionine.</text>
</comment>
<dbReference type="AlphaFoldDB" id="A0A4R1K8E2"/>
<feature type="binding site" evidence="13 14">
    <location>
        <position position="104"/>
    </location>
    <ligand>
        <name>[2Fe-2S] cluster</name>
        <dbReference type="ChEBI" id="CHEBI:190135"/>
    </ligand>
</feature>
<comment type="pathway">
    <text evidence="1 13">Cofactor biosynthesis; biotin biosynthesis; biotin from 7,8-diaminononanoate: step 2/2.</text>
</comment>
<dbReference type="InterPro" id="IPR058240">
    <property type="entry name" value="rSAM_sf"/>
</dbReference>
<protein>
    <recommendedName>
        <fullName evidence="3 13">Biotin synthase</fullName>
        <ecNumber evidence="3 13">2.8.1.6</ecNumber>
    </recommendedName>
</protein>
<evidence type="ECO:0000256" key="13">
    <source>
        <dbReference type="HAMAP-Rule" id="MF_01694"/>
    </source>
</evidence>
<feature type="binding site" evidence="13 14">
    <location>
        <position position="265"/>
    </location>
    <ligand>
        <name>[2Fe-2S] cluster</name>
        <dbReference type="ChEBI" id="CHEBI:190135"/>
    </ligand>
</feature>
<comment type="cofactor">
    <cofactor evidence="13">
        <name>[2Fe-2S] cluster</name>
        <dbReference type="ChEBI" id="CHEBI:190135"/>
    </cofactor>
    <text evidence="13">Binds 1 [2Fe-2S] cluster. The cluster is coordinated with 3 cysteines and 1 arginine.</text>
</comment>
<feature type="binding site" evidence="13 14">
    <location>
        <position position="195"/>
    </location>
    <ligand>
        <name>[2Fe-2S] cluster</name>
        <dbReference type="ChEBI" id="CHEBI:190135"/>
    </ligand>
</feature>
<organism evidence="16 17">
    <name type="scientific">Seleniivibrio woodruffii</name>
    <dbReference type="NCBI Taxonomy" id="1078050"/>
    <lineage>
        <taxon>Bacteria</taxon>
        <taxon>Pseudomonadati</taxon>
        <taxon>Deferribacterota</taxon>
        <taxon>Deferribacteres</taxon>
        <taxon>Deferribacterales</taxon>
        <taxon>Geovibrionaceae</taxon>
        <taxon>Seleniivibrio</taxon>
    </lineage>
</organism>
<dbReference type="Proteomes" id="UP000294614">
    <property type="component" value="Unassembled WGS sequence"/>
</dbReference>
<comment type="cofactor">
    <cofactor evidence="14">
        <name>[2Fe-2S] cluster</name>
        <dbReference type="ChEBI" id="CHEBI:190135"/>
    </cofactor>
    <text evidence="14">Binds 1 [2Fe-2S] cluster. The cluster is coordinated with 3 cysteines and 1 arginine.</text>
</comment>
<evidence type="ECO:0000256" key="6">
    <source>
        <dbReference type="ARBA" id="ARBA00022691"/>
    </source>
</evidence>
<evidence type="ECO:0000313" key="16">
    <source>
        <dbReference type="EMBL" id="TCK60575.1"/>
    </source>
</evidence>
<dbReference type="PANTHER" id="PTHR22976">
    <property type="entry name" value="BIOTIN SYNTHASE"/>
    <property type="match status" value="1"/>
</dbReference>
<evidence type="ECO:0000256" key="7">
    <source>
        <dbReference type="ARBA" id="ARBA00022714"/>
    </source>
</evidence>
<dbReference type="GO" id="GO:0009102">
    <property type="term" value="P:biotin biosynthetic process"/>
    <property type="evidence" value="ECO:0007669"/>
    <property type="project" value="UniProtKB-UniRule"/>
</dbReference>
<accession>A0A4R1K8E2</accession>
<evidence type="ECO:0000313" key="17">
    <source>
        <dbReference type="Proteomes" id="UP000294614"/>
    </source>
</evidence>
<keyword evidence="10 13" id="KW-0408">Iron</keyword>
<dbReference type="SMART" id="SM00729">
    <property type="entry name" value="Elp3"/>
    <property type="match status" value="1"/>
</dbReference>
<keyword evidence="8 13" id="KW-0479">Metal-binding</keyword>
<comment type="subunit">
    <text evidence="13">Homodimer.</text>
</comment>
<dbReference type="EC" id="2.8.1.6" evidence="3 13"/>
<name>A0A4R1K8E2_9BACT</name>
<feature type="binding site" evidence="13 14">
    <location>
        <position position="64"/>
    </location>
    <ligand>
        <name>[4Fe-4S] cluster</name>
        <dbReference type="ChEBI" id="CHEBI:49883"/>
        <note>4Fe-4S-S-AdoMet</note>
    </ligand>
</feature>
<evidence type="ECO:0000256" key="14">
    <source>
        <dbReference type="PIRSR" id="PIRSR001619-1"/>
    </source>
</evidence>
<dbReference type="SFLD" id="SFLDG01060">
    <property type="entry name" value="BATS_domain_containing"/>
    <property type="match status" value="1"/>
</dbReference>
<dbReference type="GO" id="GO:0004076">
    <property type="term" value="F:biotin synthase activity"/>
    <property type="evidence" value="ECO:0007669"/>
    <property type="project" value="UniProtKB-UniRule"/>
</dbReference>
<keyword evidence="5 13" id="KW-0808">Transferase</keyword>
<comment type="function">
    <text evidence="13">Catalyzes the conversion of dethiobiotin (DTB) to biotin by the insertion of a sulfur atom into dethiobiotin via a radical-based mechanism.</text>
</comment>
<dbReference type="PIRSF" id="PIRSF001619">
    <property type="entry name" value="Biotin_synth"/>
    <property type="match status" value="1"/>
</dbReference>
<dbReference type="NCBIfam" id="TIGR00433">
    <property type="entry name" value="bioB"/>
    <property type="match status" value="1"/>
</dbReference>
<dbReference type="EMBL" id="SMGG01000004">
    <property type="protein sequence ID" value="TCK60575.1"/>
    <property type="molecule type" value="Genomic_DNA"/>
</dbReference>
<gene>
    <name evidence="13" type="primary">bioB</name>
    <name evidence="16" type="ORF">C8D98_1453</name>
</gene>
<keyword evidence="11 13" id="KW-0411">Iron-sulfur</keyword>
<dbReference type="SFLD" id="SFLDS00029">
    <property type="entry name" value="Radical_SAM"/>
    <property type="match status" value="1"/>
</dbReference>
<dbReference type="InterPro" id="IPR010722">
    <property type="entry name" value="BATS_dom"/>
</dbReference>
<evidence type="ECO:0000256" key="9">
    <source>
        <dbReference type="ARBA" id="ARBA00022756"/>
    </source>
</evidence>
<dbReference type="PANTHER" id="PTHR22976:SF2">
    <property type="entry name" value="BIOTIN SYNTHASE, MITOCHONDRIAL"/>
    <property type="match status" value="1"/>
</dbReference>
<dbReference type="Pfam" id="PF04055">
    <property type="entry name" value="Radical_SAM"/>
    <property type="match status" value="1"/>
</dbReference>
<dbReference type="Gene3D" id="3.20.20.70">
    <property type="entry name" value="Aldolase class I"/>
    <property type="match status" value="1"/>
</dbReference>
<comment type="caution">
    <text evidence="13">Lacks conserved residue(s) required for the propagation of feature annotation.</text>
</comment>
<dbReference type="HAMAP" id="MF_01694">
    <property type="entry name" value="BioB"/>
    <property type="match status" value="1"/>
</dbReference>
<evidence type="ECO:0000256" key="5">
    <source>
        <dbReference type="ARBA" id="ARBA00022679"/>
    </source>
</evidence>
<keyword evidence="6 13" id="KW-0949">S-adenosyl-L-methionine</keyword>
<evidence type="ECO:0000256" key="11">
    <source>
        <dbReference type="ARBA" id="ARBA00023014"/>
    </source>
</evidence>
<evidence type="ECO:0000256" key="1">
    <source>
        <dbReference type="ARBA" id="ARBA00004942"/>
    </source>
</evidence>
<dbReference type="SUPFAM" id="SSF102114">
    <property type="entry name" value="Radical SAM enzymes"/>
    <property type="match status" value="1"/>
</dbReference>
<dbReference type="CDD" id="cd01335">
    <property type="entry name" value="Radical_SAM"/>
    <property type="match status" value="1"/>
</dbReference>
<dbReference type="GO" id="GO:0005506">
    <property type="term" value="F:iron ion binding"/>
    <property type="evidence" value="ECO:0007669"/>
    <property type="project" value="UniProtKB-UniRule"/>
</dbReference>
<keyword evidence="17" id="KW-1185">Reference proteome</keyword>
<dbReference type="UniPathway" id="UPA00078">
    <property type="reaction ID" value="UER00162"/>
</dbReference>
<dbReference type="InterPro" id="IPR024177">
    <property type="entry name" value="Biotin_synthase"/>
</dbReference>
<feature type="binding site" evidence="13 14">
    <location>
        <position position="67"/>
    </location>
    <ligand>
        <name>[4Fe-4S] cluster</name>
        <dbReference type="ChEBI" id="CHEBI:49883"/>
        <note>4Fe-4S-S-AdoMet</note>
    </ligand>
</feature>
<keyword evidence="9 13" id="KW-0093">Biotin biosynthesis</keyword>
<keyword evidence="7 13" id="KW-0001">2Fe-2S</keyword>
<dbReference type="Pfam" id="PF06968">
    <property type="entry name" value="BATS"/>
    <property type="match status" value="1"/>
</dbReference>
<dbReference type="RefSeq" id="WP_186434678.1">
    <property type="nucleotide sequence ID" value="NZ_SMGG01000004.1"/>
</dbReference>
<evidence type="ECO:0000256" key="3">
    <source>
        <dbReference type="ARBA" id="ARBA00012236"/>
    </source>
</evidence>
<evidence type="ECO:0000256" key="8">
    <source>
        <dbReference type="ARBA" id="ARBA00022723"/>
    </source>
</evidence>
<dbReference type="GO" id="GO:0051539">
    <property type="term" value="F:4 iron, 4 sulfur cluster binding"/>
    <property type="evidence" value="ECO:0007669"/>
    <property type="project" value="UniProtKB-KW"/>
</dbReference>
<comment type="catalytic activity">
    <reaction evidence="12 13">
        <text>(4R,5S)-dethiobiotin + (sulfur carrier)-SH + 2 reduced [2Fe-2S]-[ferredoxin] + 2 S-adenosyl-L-methionine = (sulfur carrier)-H + biotin + 2 5'-deoxyadenosine + 2 L-methionine + 2 oxidized [2Fe-2S]-[ferredoxin]</text>
        <dbReference type="Rhea" id="RHEA:22060"/>
        <dbReference type="Rhea" id="RHEA-COMP:10000"/>
        <dbReference type="Rhea" id="RHEA-COMP:10001"/>
        <dbReference type="Rhea" id="RHEA-COMP:14737"/>
        <dbReference type="Rhea" id="RHEA-COMP:14739"/>
        <dbReference type="ChEBI" id="CHEBI:17319"/>
        <dbReference type="ChEBI" id="CHEBI:29917"/>
        <dbReference type="ChEBI" id="CHEBI:33737"/>
        <dbReference type="ChEBI" id="CHEBI:33738"/>
        <dbReference type="ChEBI" id="CHEBI:57586"/>
        <dbReference type="ChEBI" id="CHEBI:57844"/>
        <dbReference type="ChEBI" id="CHEBI:59789"/>
        <dbReference type="ChEBI" id="CHEBI:64428"/>
        <dbReference type="ChEBI" id="CHEBI:149473"/>
        <dbReference type="EC" id="2.8.1.6"/>
    </reaction>
</comment>
<dbReference type="PROSITE" id="PS51918">
    <property type="entry name" value="RADICAL_SAM"/>
    <property type="match status" value="1"/>
</dbReference>
<dbReference type="InterPro" id="IPR013785">
    <property type="entry name" value="Aldolase_TIM"/>
</dbReference>
<dbReference type="InterPro" id="IPR002684">
    <property type="entry name" value="Biotin_synth/BioAB"/>
</dbReference>
<evidence type="ECO:0000256" key="10">
    <source>
        <dbReference type="ARBA" id="ARBA00023004"/>
    </source>
</evidence>
<evidence type="ECO:0000256" key="12">
    <source>
        <dbReference type="ARBA" id="ARBA00051157"/>
    </source>
</evidence>
<dbReference type="InterPro" id="IPR007197">
    <property type="entry name" value="rSAM"/>
</dbReference>